<proteinExistence type="predicted"/>
<organism evidence="2">
    <name type="scientific">Tanacetum cinerariifolium</name>
    <name type="common">Dalmatian daisy</name>
    <name type="synonym">Chrysanthemum cinerariifolium</name>
    <dbReference type="NCBI Taxonomy" id="118510"/>
    <lineage>
        <taxon>Eukaryota</taxon>
        <taxon>Viridiplantae</taxon>
        <taxon>Streptophyta</taxon>
        <taxon>Embryophyta</taxon>
        <taxon>Tracheophyta</taxon>
        <taxon>Spermatophyta</taxon>
        <taxon>Magnoliopsida</taxon>
        <taxon>eudicotyledons</taxon>
        <taxon>Gunneridae</taxon>
        <taxon>Pentapetalae</taxon>
        <taxon>asterids</taxon>
        <taxon>campanulids</taxon>
        <taxon>Asterales</taxon>
        <taxon>Asteraceae</taxon>
        <taxon>Asteroideae</taxon>
        <taxon>Anthemideae</taxon>
        <taxon>Anthemidinae</taxon>
        <taxon>Tanacetum</taxon>
    </lineage>
</organism>
<feature type="region of interest" description="Disordered" evidence="1">
    <location>
        <begin position="85"/>
        <end position="129"/>
    </location>
</feature>
<evidence type="ECO:0008006" key="3">
    <source>
        <dbReference type="Google" id="ProtNLM"/>
    </source>
</evidence>
<dbReference type="PANTHER" id="PTHR45023:SF4">
    <property type="entry name" value="GLYCINE-RICH PROTEIN-RELATED"/>
    <property type="match status" value="1"/>
</dbReference>
<dbReference type="AlphaFoldDB" id="A0A699H2C0"/>
<protein>
    <recommendedName>
        <fullName evidence="3">No apical meristem-associated C-terminal domain-containing protein</fullName>
    </recommendedName>
</protein>
<reference evidence="2" key="1">
    <citation type="journal article" date="2019" name="Sci. Rep.">
        <title>Draft genome of Tanacetum cinerariifolium, the natural source of mosquito coil.</title>
        <authorList>
            <person name="Yamashiro T."/>
            <person name="Shiraishi A."/>
            <person name="Satake H."/>
            <person name="Nakayama K."/>
        </authorList>
    </citation>
    <scope>NUCLEOTIDE SEQUENCE</scope>
</reference>
<dbReference type="PANTHER" id="PTHR45023">
    <property type="match status" value="1"/>
</dbReference>
<name>A0A699H2C0_TANCI</name>
<gene>
    <name evidence="2" type="ORF">Tci_219647</name>
</gene>
<evidence type="ECO:0000256" key="1">
    <source>
        <dbReference type="SAM" id="MobiDB-lite"/>
    </source>
</evidence>
<evidence type="ECO:0000313" key="2">
    <source>
        <dbReference type="EMBL" id="GEW47671.1"/>
    </source>
</evidence>
<dbReference type="EMBL" id="BKCJ010059982">
    <property type="protein sequence ID" value="GEW47671.1"/>
    <property type="molecule type" value="Genomic_DNA"/>
</dbReference>
<accession>A0A699H2C0</accession>
<sequence>MDDFNNRTTQGHRTRYMLTGKWIRIGGDCQKFDAIYKHIQRKSRENEADHIKAAKITLAAQQPKGRKFQLKHAWRTLKCHSKWDAPEPLDTEDHTEIFGPDTRPHSAGKTRPAKKTKSKTTKSSGGSASDSISDFVYEDLRLKLQAGTSAYDAEKQKELAMMEFKEMEFLTIDADQLPEPKTSIIRRRQKIIIAKYAQQ</sequence>
<comment type="caution">
    <text evidence="2">The sequence shown here is derived from an EMBL/GenBank/DDBJ whole genome shotgun (WGS) entry which is preliminary data.</text>
</comment>
<feature type="compositionally biased region" description="Basic residues" evidence="1">
    <location>
        <begin position="106"/>
        <end position="120"/>
    </location>
</feature>
<feature type="compositionally biased region" description="Basic and acidic residues" evidence="1">
    <location>
        <begin position="85"/>
        <end position="96"/>
    </location>
</feature>